<dbReference type="STRING" id="81985.R0FZM3"/>
<dbReference type="Pfam" id="PF00646">
    <property type="entry name" value="F-box"/>
    <property type="match status" value="1"/>
</dbReference>
<feature type="domain" description="F-box" evidence="1">
    <location>
        <begin position="1"/>
        <end position="46"/>
    </location>
</feature>
<dbReference type="Proteomes" id="UP000029121">
    <property type="component" value="Unassembled WGS sequence"/>
</dbReference>
<dbReference type="AlphaFoldDB" id="R0FZM3"/>
<reference evidence="3" key="1">
    <citation type="journal article" date="2013" name="Nat. Genet.">
        <title>The Capsella rubella genome and the genomic consequences of rapid mating system evolution.</title>
        <authorList>
            <person name="Slotte T."/>
            <person name="Hazzouri K.M."/>
            <person name="Agren J.A."/>
            <person name="Koenig D."/>
            <person name="Maumus F."/>
            <person name="Guo Y.L."/>
            <person name="Steige K."/>
            <person name="Platts A.E."/>
            <person name="Escobar J.S."/>
            <person name="Newman L.K."/>
            <person name="Wang W."/>
            <person name="Mandakova T."/>
            <person name="Vello E."/>
            <person name="Smith L.M."/>
            <person name="Henz S.R."/>
            <person name="Steffen J."/>
            <person name="Takuno S."/>
            <person name="Brandvain Y."/>
            <person name="Coop G."/>
            <person name="Andolfatto P."/>
            <person name="Hu T.T."/>
            <person name="Blanchette M."/>
            <person name="Clark R.M."/>
            <person name="Quesneville H."/>
            <person name="Nordborg M."/>
            <person name="Gaut B.S."/>
            <person name="Lysak M.A."/>
            <person name="Jenkins J."/>
            <person name="Grimwood J."/>
            <person name="Chapman J."/>
            <person name="Prochnik S."/>
            <person name="Shu S."/>
            <person name="Rokhsar D."/>
            <person name="Schmutz J."/>
            <person name="Weigel D."/>
            <person name="Wright S.I."/>
        </authorList>
    </citation>
    <scope>NUCLEOTIDE SEQUENCE [LARGE SCALE GENOMIC DNA]</scope>
    <source>
        <strain evidence="3">cv. Monte Gargano</strain>
    </source>
</reference>
<dbReference type="Pfam" id="PF07734">
    <property type="entry name" value="FBA_1"/>
    <property type="match status" value="1"/>
</dbReference>
<accession>R0FZM3</accession>
<dbReference type="InterPro" id="IPR006527">
    <property type="entry name" value="F-box-assoc_dom_typ1"/>
</dbReference>
<dbReference type="CDD" id="cd22157">
    <property type="entry name" value="F-box_AtFBW1-like"/>
    <property type="match status" value="1"/>
</dbReference>
<dbReference type="PROSITE" id="PS50181">
    <property type="entry name" value="FBOX"/>
    <property type="match status" value="1"/>
</dbReference>
<proteinExistence type="predicted"/>
<name>R0FZM3_9BRAS</name>
<dbReference type="EMBL" id="KB870808">
    <property type="protein sequence ID" value="EOA28281.1"/>
    <property type="molecule type" value="Genomic_DNA"/>
</dbReference>
<evidence type="ECO:0000313" key="3">
    <source>
        <dbReference type="Proteomes" id="UP000029121"/>
    </source>
</evidence>
<evidence type="ECO:0000313" key="2">
    <source>
        <dbReference type="EMBL" id="EOA28281.1"/>
    </source>
</evidence>
<dbReference type="PANTHER" id="PTHR31672">
    <property type="entry name" value="BNACNNG10540D PROTEIN"/>
    <property type="match status" value="1"/>
</dbReference>
<dbReference type="InterPro" id="IPR050796">
    <property type="entry name" value="SCF_F-box_component"/>
</dbReference>
<dbReference type="SUPFAM" id="SSF81383">
    <property type="entry name" value="F-box domain"/>
    <property type="match status" value="1"/>
</dbReference>
<dbReference type="SMART" id="SM00256">
    <property type="entry name" value="FBOX"/>
    <property type="match status" value="1"/>
</dbReference>
<keyword evidence="3" id="KW-1185">Reference proteome</keyword>
<dbReference type="InterPro" id="IPR001810">
    <property type="entry name" value="F-box_dom"/>
</dbReference>
<dbReference type="InterPro" id="IPR036047">
    <property type="entry name" value="F-box-like_dom_sf"/>
</dbReference>
<dbReference type="PANTHER" id="PTHR31672:SF13">
    <property type="entry name" value="F-BOX PROTEIN CPR30-LIKE"/>
    <property type="match status" value="1"/>
</dbReference>
<evidence type="ECO:0000259" key="1">
    <source>
        <dbReference type="PROSITE" id="PS50181"/>
    </source>
</evidence>
<gene>
    <name evidence="2" type="ORF">CARUB_v10024475mg</name>
</gene>
<sequence length="371" mass="42968">MVRFHLPWDLVEEILSRVPATYLRELQYTCKRWYALFKDHEFIKKQLAKAAKSPSMILLFSSSKVSSLSINNNVAVGDASIEFTAKLNLEKSKEVKITQVVQCNGLLLCSTKEFSKSELVVLNPCTSETRWIKPRSVYKVSDKYALGYENKDKNSYESYKILRFPSDYQNLLEIFELKSNSWRVLANIPLIVKQCIIGRGVSLKGNTYWLSSFEEDDGFFILSFDFTTEKFRCLCFPLHLPVMIDSYILGISVVGEEQLSVLHMKLDTKQVFVEIWVSKIDTAETVLSWSKSFESSSYFDHPFETFVSFVVDEEKKVVVSCGRRRDYKKNIISIDGEHHCRIFDYHTNQSNPLKWFLFSYVPSLVSLNPPM</sequence>
<protein>
    <recommendedName>
        <fullName evidence="1">F-box domain-containing protein</fullName>
    </recommendedName>
</protein>
<dbReference type="InterPro" id="IPR017451">
    <property type="entry name" value="F-box-assoc_interact_dom"/>
</dbReference>
<dbReference type="Gene3D" id="1.20.1280.50">
    <property type="match status" value="1"/>
</dbReference>
<dbReference type="NCBIfam" id="TIGR01640">
    <property type="entry name" value="F_box_assoc_1"/>
    <property type="match status" value="1"/>
</dbReference>
<organism evidence="2 3">
    <name type="scientific">Capsella rubella</name>
    <dbReference type="NCBI Taxonomy" id="81985"/>
    <lineage>
        <taxon>Eukaryota</taxon>
        <taxon>Viridiplantae</taxon>
        <taxon>Streptophyta</taxon>
        <taxon>Embryophyta</taxon>
        <taxon>Tracheophyta</taxon>
        <taxon>Spermatophyta</taxon>
        <taxon>Magnoliopsida</taxon>
        <taxon>eudicotyledons</taxon>
        <taxon>Gunneridae</taxon>
        <taxon>Pentapetalae</taxon>
        <taxon>rosids</taxon>
        <taxon>malvids</taxon>
        <taxon>Brassicales</taxon>
        <taxon>Brassicaceae</taxon>
        <taxon>Camelineae</taxon>
        <taxon>Capsella</taxon>
    </lineage>
</organism>